<comment type="caution">
    <text evidence="6">The sequence shown here is derived from an EMBL/GenBank/DDBJ whole genome shotgun (WGS) entry which is preliminary data.</text>
</comment>
<keyword evidence="7" id="KW-1185">Reference proteome</keyword>
<feature type="modified residue" description="4-aspartylphosphate" evidence="3">
    <location>
        <position position="53"/>
    </location>
</feature>
<dbReference type="PROSITE" id="PS50930">
    <property type="entry name" value="HTH_LYTTR"/>
    <property type="match status" value="1"/>
</dbReference>
<evidence type="ECO:0000256" key="1">
    <source>
        <dbReference type="ARBA" id="ARBA00023012"/>
    </source>
</evidence>
<organism evidence="6 7">
    <name type="scientific">Nitrococcus mobilis Nb-231</name>
    <dbReference type="NCBI Taxonomy" id="314278"/>
    <lineage>
        <taxon>Bacteria</taxon>
        <taxon>Pseudomonadati</taxon>
        <taxon>Pseudomonadota</taxon>
        <taxon>Gammaproteobacteria</taxon>
        <taxon>Chromatiales</taxon>
        <taxon>Ectothiorhodospiraceae</taxon>
        <taxon>Nitrococcus</taxon>
    </lineage>
</organism>
<dbReference type="eggNOG" id="COG3279">
    <property type="taxonomic scope" value="Bacteria"/>
</dbReference>
<evidence type="ECO:0000313" key="6">
    <source>
        <dbReference type="EMBL" id="EAR20821.1"/>
    </source>
</evidence>
<reference evidence="6 7" key="1">
    <citation type="submission" date="2006-02" db="EMBL/GenBank/DDBJ databases">
        <authorList>
            <person name="Waterbury J."/>
            <person name="Ferriera S."/>
            <person name="Johnson J."/>
            <person name="Kravitz S."/>
            <person name="Halpern A."/>
            <person name="Remington K."/>
            <person name="Beeson K."/>
            <person name="Tran B."/>
            <person name="Rogers Y.-H."/>
            <person name="Friedman R."/>
            <person name="Venter J.C."/>
        </authorList>
    </citation>
    <scope>NUCLEOTIDE SEQUENCE [LARGE SCALE GENOMIC DNA]</scope>
    <source>
        <strain evidence="6 7">Nb-231</strain>
    </source>
</reference>
<evidence type="ECO:0000259" key="5">
    <source>
        <dbReference type="PROSITE" id="PS50930"/>
    </source>
</evidence>
<feature type="domain" description="Response regulatory" evidence="4">
    <location>
        <begin position="2"/>
        <end position="116"/>
    </location>
</feature>
<evidence type="ECO:0000259" key="4">
    <source>
        <dbReference type="PROSITE" id="PS50110"/>
    </source>
</evidence>
<dbReference type="Pfam" id="PF04397">
    <property type="entry name" value="LytTR"/>
    <property type="match status" value="1"/>
</dbReference>
<dbReference type="RefSeq" id="WP_005002555.1">
    <property type="nucleotide sequence ID" value="NZ_CH672427.1"/>
</dbReference>
<evidence type="ECO:0000256" key="2">
    <source>
        <dbReference type="ARBA" id="ARBA00023125"/>
    </source>
</evidence>
<dbReference type="GO" id="GO:0000156">
    <property type="term" value="F:phosphorelay response regulator activity"/>
    <property type="evidence" value="ECO:0007669"/>
    <property type="project" value="TreeGrafter"/>
</dbReference>
<gene>
    <name evidence="6" type="ORF">NB231_11109</name>
</gene>
<dbReference type="Pfam" id="PF00072">
    <property type="entry name" value="Response_reg"/>
    <property type="match status" value="1"/>
</dbReference>
<dbReference type="PANTHER" id="PTHR48111">
    <property type="entry name" value="REGULATOR OF RPOS"/>
    <property type="match status" value="1"/>
</dbReference>
<dbReference type="OrthoDB" id="236568at2"/>
<dbReference type="Proteomes" id="UP000003374">
    <property type="component" value="Unassembled WGS sequence"/>
</dbReference>
<keyword evidence="3" id="KW-0597">Phosphoprotein</keyword>
<dbReference type="InterPro" id="IPR001789">
    <property type="entry name" value="Sig_transdc_resp-reg_receiver"/>
</dbReference>
<dbReference type="GO" id="GO:0006355">
    <property type="term" value="P:regulation of DNA-templated transcription"/>
    <property type="evidence" value="ECO:0007669"/>
    <property type="project" value="TreeGrafter"/>
</dbReference>
<dbReference type="InterPro" id="IPR007492">
    <property type="entry name" value="LytTR_DNA-bd_dom"/>
</dbReference>
<dbReference type="PROSITE" id="PS50110">
    <property type="entry name" value="RESPONSE_REGULATORY"/>
    <property type="match status" value="1"/>
</dbReference>
<dbReference type="InterPro" id="IPR039420">
    <property type="entry name" value="WalR-like"/>
</dbReference>
<dbReference type="STRING" id="314278.NB231_11109"/>
<dbReference type="GO" id="GO:0032993">
    <property type="term" value="C:protein-DNA complex"/>
    <property type="evidence" value="ECO:0007669"/>
    <property type="project" value="TreeGrafter"/>
</dbReference>
<dbReference type="SMART" id="SM00850">
    <property type="entry name" value="LytTR"/>
    <property type="match status" value="1"/>
</dbReference>
<protein>
    <submittedName>
        <fullName evidence="6">Two-component system regulatory protein</fullName>
    </submittedName>
</protein>
<dbReference type="Gene3D" id="2.40.50.1020">
    <property type="entry name" value="LytTr DNA-binding domain"/>
    <property type="match status" value="1"/>
</dbReference>
<sequence length="245" mass="27804">MKILIVDDEAPARRRLAALVRAVGEHKVVAEAANGTEALQCCRSWQPEIVLMDIRMPGMDGLEAAARLSRLEQPPAVIFVTAYGDHALAAFDATAIDYLVKPVRRERLAAALTKARRLNRAQLDMLQPPSEARGRQHILCRRRRGVELIAIANIHYFMADQKYVIVRHTDGEDLIEDSLRQLEEEFGRRFLRIHRKVLVARARLIGLEKRPDGRCYAVLLDSDERLEVSRRHLPQVRSLLRGAAV</sequence>
<dbReference type="AlphaFoldDB" id="A4BU00"/>
<keyword evidence="1" id="KW-0902">Two-component regulatory system</keyword>
<evidence type="ECO:0000313" key="7">
    <source>
        <dbReference type="Proteomes" id="UP000003374"/>
    </source>
</evidence>
<dbReference type="SMART" id="SM00448">
    <property type="entry name" value="REC"/>
    <property type="match status" value="1"/>
</dbReference>
<dbReference type="GO" id="GO:0005829">
    <property type="term" value="C:cytosol"/>
    <property type="evidence" value="ECO:0007669"/>
    <property type="project" value="TreeGrafter"/>
</dbReference>
<dbReference type="Gene3D" id="3.40.50.2300">
    <property type="match status" value="1"/>
</dbReference>
<proteinExistence type="predicted"/>
<accession>A4BU00</accession>
<dbReference type="HOGENOM" id="CLU_000445_14_1_6"/>
<keyword evidence="2" id="KW-0238">DNA-binding</keyword>
<dbReference type="EMBL" id="AAOF01000016">
    <property type="protein sequence ID" value="EAR20821.1"/>
    <property type="molecule type" value="Genomic_DNA"/>
</dbReference>
<name>A4BU00_9GAMM</name>
<dbReference type="InterPro" id="IPR011006">
    <property type="entry name" value="CheY-like_superfamily"/>
</dbReference>
<dbReference type="GO" id="GO:0000976">
    <property type="term" value="F:transcription cis-regulatory region binding"/>
    <property type="evidence" value="ECO:0007669"/>
    <property type="project" value="TreeGrafter"/>
</dbReference>
<evidence type="ECO:0000256" key="3">
    <source>
        <dbReference type="PROSITE-ProRule" id="PRU00169"/>
    </source>
</evidence>
<dbReference type="SUPFAM" id="SSF52172">
    <property type="entry name" value="CheY-like"/>
    <property type="match status" value="1"/>
</dbReference>
<feature type="domain" description="HTH LytTR-type" evidence="5">
    <location>
        <begin position="138"/>
        <end position="242"/>
    </location>
</feature>
<dbReference type="PANTHER" id="PTHR48111:SF3">
    <property type="entry name" value="TRANSCRIPTIONAL REGULATORY PROTEIN BTSR"/>
    <property type="match status" value="1"/>
</dbReference>